<evidence type="ECO:0000313" key="2">
    <source>
        <dbReference type="Proteomes" id="UP001499854"/>
    </source>
</evidence>
<reference evidence="1 2" key="1">
    <citation type="journal article" date="2019" name="Int. J. Syst. Evol. Microbiol.">
        <title>The Global Catalogue of Microorganisms (GCM) 10K type strain sequencing project: providing services to taxonomists for standard genome sequencing and annotation.</title>
        <authorList>
            <consortium name="The Broad Institute Genomics Platform"/>
            <consortium name="The Broad Institute Genome Sequencing Center for Infectious Disease"/>
            <person name="Wu L."/>
            <person name="Ma J."/>
        </authorList>
    </citation>
    <scope>NUCLEOTIDE SEQUENCE [LARGE SCALE GENOMIC DNA]</scope>
    <source>
        <strain evidence="1 2">JCM 16013</strain>
    </source>
</reference>
<dbReference type="Proteomes" id="UP001499854">
    <property type="component" value="Unassembled WGS sequence"/>
</dbReference>
<gene>
    <name evidence="1" type="ORF">GCM10009838_24550</name>
</gene>
<name>A0ABN2RBE2_9ACTN</name>
<organism evidence="1 2">
    <name type="scientific">Catenulispora subtropica</name>
    <dbReference type="NCBI Taxonomy" id="450798"/>
    <lineage>
        <taxon>Bacteria</taxon>
        <taxon>Bacillati</taxon>
        <taxon>Actinomycetota</taxon>
        <taxon>Actinomycetes</taxon>
        <taxon>Catenulisporales</taxon>
        <taxon>Catenulisporaceae</taxon>
        <taxon>Catenulispora</taxon>
    </lineage>
</organism>
<evidence type="ECO:0000313" key="1">
    <source>
        <dbReference type="EMBL" id="GAA1965976.1"/>
    </source>
</evidence>
<comment type="caution">
    <text evidence="1">The sequence shown here is derived from an EMBL/GenBank/DDBJ whole genome shotgun (WGS) entry which is preliminary data.</text>
</comment>
<proteinExistence type="predicted"/>
<dbReference type="EMBL" id="BAAAQM010000011">
    <property type="protein sequence ID" value="GAA1965976.1"/>
    <property type="molecule type" value="Genomic_DNA"/>
</dbReference>
<keyword evidence="2" id="KW-1185">Reference proteome</keyword>
<accession>A0ABN2RBE2</accession>
<protein>
    <submittedName>
        <fullName evidence="1">Uncharacterized protein</fullName>
    </submittedName>
</protein>
<sequence length="89" mass="9305">MSGKSVEGVWVQAAQGSGFSPWQGIGNGSTSRYWYTLPASIPFSLHVGCGGTTSAWAVSTTTPTTDGPVADFTCHDVSDQPEYGTCDLQ</sequence>